<name>A0A9D2UGC2_9MICC</name>
<dbReference type="Proteomes" id="UP000823908">
    <property type="component" value="Unassembled WGS sequence"/>
</dbReference>
<evidence type="ECO:0000313" key="2">
    <source>
        <dbReference type="Proteomes" id="UP000823908"/>
    </source>
</evidence>
<protein>
    <submittedName>
        <fullName evidence="1">Uncharacterized protein</fullName>
    </submittedName>
</protein>
<evidence type="ECO:0000313" key="1">
    <source>
        <dbReference type="EMBL" id="HJD51947.1"/>
    </source>
</evidence>
<comment type="caution">
    <text evidence="1">The sequence shown here is derived from an EMBL/GenBank/DDBJ whole genome shotgun (WGS) entry which is preliminary data.</text>
</comment>
<sequence>MTEDVKHLVKIHTKRDGISMSRPIASDDERMHEAAEEMFDVLKGFLPEILLKEIPVLLFVGEEGIAIDFMAPYYDSSNVKLSQSALETIEELHELKL</sequence>
<dbReference type="EMBL" id="DWUS01000200">
    <property type="protein sequence ID" value="HJD51947.1"/>
    <property type="molecule type" value="Genomic_DNA"/>
</dbReference>
<dbReference type="AlphaFoldDB" id="A0A9D2UGC2"/>
<organism evidence="1 2">
    <name type="scientific">Candidatus Rothia avistercoris</name>
    <dbReference type="NCBI Taxonomy" id="2840479"/>
    <lineage>
        <taxon>Bacteria</taxon>
        <taxon>Bacillati</taxon>
        <taxon>Actinomycetota</taxon>
        <taxon>Actinomycetes</taxon>
        <taxon>Micrococcales</taxon>
        <taxon>Micrococcaceae</taxon>
        <taxon>Rothia</taxon>
    </lineage>
</organism>
<proteinExistence type="predicted"/>
<reference evidence="1" key="2">
    <citation type="submission" date="2021-04" db="EMBL/GenBank/DDBJ databases">
        <authorList>
            <person name="Gilroy R."/>
        </authorList>
    </citation>
    <scope>NUCLEOTIDE SEQUENCE</scope>
    <source>
        <strain evidence="1">ChiHjej10B9-4811</strain>
    </source>
</reference>
<accession>A0A9D2UGC2</accession>
<gene>
    <name evidence="1" type="ORF">H9908_08805</name>
</gene>
<reference evidence="1" key="1">
    <citation type="journal article" date="2021" name="PeerJ">
        <title>Extensive microbial diversity within the chicken gut microbiome revealed by metagenomics and culture.</title>
        <authorList>
            <person name="Gilroy R."/>
            <person name="Ravi A."/>
            <person name="Getino M."/>
            <person name="Pursley I."/>
            <person name="Horton D.L."/>
            <person name="Alikhan N.F."/>
            <person name="Baker D."/>
            <person name="Gharbi K."/>
            <person name="Hall N."/>
            <person name="Watson M."/>
            <person name="Adriaenssens E.M."/>
            <person name="Foster-Nyarko E."/>
            <person name="Jarju S."/>
            <person name="Secka A."/>
            <person name="Antonio M."/>
            <person name="Oren A."/>
            <person name="Chaudhuri R.R."/>
            <person name="La Ragione R."/>
            <person name="Hildebrand F."/>
            <person name="Pallen M.J."/>
        </authorList>
    </citation>
    <scope>NUCLEOTIDE SEQUENCE</scope>
    <source>
        <strain evidence="1">ChiHjej10B9-4811</strain>
    </source>
</reference>